<feature type="active site" description="Proton donor" evidence="3">
    <location>
        <position position="23"/>
    </location>
</feature>
<comment type="cofactor">
    <cofactor evidence="5">
        <name>Mg(2+)</name>
        <dbReference type="ChEBI" id="CHEBI:18420"/>
    </cofactor>
    <text evidence="5">Divalent metal ions. Mg(2+) is the most effective.</text>
</comment>
<evidence type="ECO:0000256" key="1">
    <source>
        <dbReference type="ARBA" id="ARBA00022801"/>
    </source>
</evidence>
<feature type="binding site" evidence="5">
    <location>
        <position position="21"/>
    </location>
    <ligand>
        <name>Mg(2+)</name>
        <dbReference type="ChEBI" id="CHEBI:18420"/>
    </ligand>
</feature>
<protein>
    <recommendedName>
        <fullName evidence="8">4-nitrophenylphosphatase</fullName>
    </recommendedName>
</protein>
<dbReference type="NCBIfam" id="TIGR01452">
    <property type="entry name" value="PGP_euk"/>
    <property type="match status" value="1"/>
</dbReference>
<evidence type="ECO:0000313" key="7">
    <source>
        <dbReference type="Proteomes" id="UP001152747"/>
    </source>
</evidence>
<feature type="binding site" evidence="5">
    <location>
        <position position="23"/>
    </location>
    <ligand>
        <name>Mg(2+)</name>
        <dbReference type="ChEBI" id="CHEBI:18420"/>
    </ligand>
</feature>
<keyword evidence="7" id="KW-1185">Reference proteome</keyword>
<feature type="active site" description="Nucleophile" evidence="3">
    <location>
        <position position="21"/>
    </location>
</feature>
<feature type="binding site" evidence="4">
    <location>
        <position position="222"/>
    </location>
    <ligand>
        <name>substrate</name>
    </ligand>
</feature>
<evidence type="ECO:0000256" key="3">
    <source>
        <dbReference type="PIRSR" id="PIRSR000915-1"/>
    </source>
</evidence>
<evidence type="ECO:0000256" key="5">
    <source>
        <dbReference type="PIRSR" id="PIRSR000915-3"/>
    </source>
</evidence>
<dbReference type="Proteomes" id="UP001152747">
    <property type="component" value="Unassembled WGS sequence"/>
</dbReference>
<dbReference type="OrthoDB" id="10262843at2759"/>
<evidence type="ECO:0000313" key="6">
    <source>
        <dbReference type="EMBL" id="CAI5444353.1"/>
    </source>
</evidence>
<dbReference type="GO" id="GO:0005737">
    <property type="term" value="C:cytoplasm"/>
    <property type="evidence" value="ECO:0007669"/>
    <property type="project" value="TreeGrafter"/>
</dbReference>
<dbReference type="AlphaFoldDB" id="A0A9P1MZC9"/>
<dbReference type="PANTHER" id="PTHR19288:SF93">
    <property type="entry name" value="FI11325P-RELATED"/>
    <property type="match status" value="1"/>
</dbReference>
<dbReference type="InterPro" id="IPR006357">
    <property type="entry name" value="HAD-SF_hydro_IIA"/>
</dbReference>
<dbReference type="Pfam" id="PF13344">
    <property type="entry name" value="Hydrolase_6"/>
    <property type="match status" value="1"/>
</dbReference>
<dbReference type="PIRSF" id="PIRSF000915">
    <property type="entry name" value="PGP-type_phosphatase"/>
    <property type="match status" value="1"/>
</dbReference>
<keyword evidence="5" id="KW-0479">Metal-binding</keyword>
<dbReference type="Gene3D" id="3.40.50.1000">
    <property type="entry name" value="HAD superfamily/HAD-like"/>
    <property type="match status" value="2"/>
</dbReference>
<keyword evidence="1 2" id="KW-0378">Hydrolase</keyword>
<dbReference type="InterPro" id="IPR006349">
    <property type="entry name" value="PGP_euk"/>
</dbReference>
<gene>
    <name evidence="6" type="ORF">CAMP_LOCUS6990</name>
</gene>
<dbReference type="NCBIfam" id="TIGR01460">
    <property type="entry name" value="HAD-SF-IIA"/>
    <property type="match status" value="1"/>
</dbReference>
<dbReference type="SUPFAM" id="SSF56784">
    <property type="entry name" value="HAD-like"/>
    <property type="match status" value="1"/>
</dbReference>
<dbReference type="InterPro" id="IPR036412">
    <property type="entry name" value="HAD-like_sf"/>
</dbReference>
<evidence type="ECO:0008006" key="8">
    <source>
        <dbReference type="Google" id="ProtNLM"/>
    </source>
</evidence>
<dbReference type="GO" id="GO:0016791">
    <property type="term" value="F:phosphatase activity"/>
    <property type="evidence" value="ECO:0007669"/>
    <property type="project" value="InterPro"/>
</dbReference>
<dbReference type="EMBL" id="CANHGI010000003">
    <property type="protein sequence ID" value="CAI5444353.1"/>
    <property type="molecule type" value="Genomic_DNA"/>
</dbReference>
<comment type="similarity">
    <text evidence="2">Belongs to the HAD-like hydrolase superfamily.</text>
</comment>
<comment type="caution">
    <text evidence="6">The sequence shown here is derived from an EMBL/GenBank/DDBJ whole genome shotgun (WGS) entry which is preliminary data.</text>
</comment>
<dbReference type="Pfam" id="PF13242">
    <property type="entry name" value="Hydrolase_like"/>
    <property type="match status" value="1"/>
</dbReference>
<keyword evidence="5" id="KW-0460">Magnesium</keyword>
<organism evidence="6 7">
    <name type="scientific">Caenorhabditis angaria</name>
    <dbReference type="NCBI Taxonomy" id="860376"/>
    <lineage>
        <taxon>Eukaryota</taxon>
        <taxon>Metazoa</taxon>
        <taxon>Ecdysozoa</taxon>
        <taxon>Nematoda</taxon>
        <taxon>Chromadorea</taxon>
        <taxon>Rhabditida</taxon>
        <taxon>Rhabditina</taxon>
        <taxon>Rhabditomorpha</taxon>
        <taxon>Rhabditoidea</taxon>
        <taxon>Rhabditidae</taxon>
        <taxon>Peloderinae</taxon>
        <taxon>Caenorhabditis</taxon>
    </lineage>
</organism>
<dbReference type="PANTHER" id="PTHR19288">
    <property type="entry name" value="4-NITROPHENYLPHOSPHATASE-RELATED"/>
    <property type="match status" value="1"/>
</dbReference>
<proteinExistence type="inferred from homology"/>
<accession>A0A9P1MZC9</accession>
<feature type="binding site" evidence="5">
    <location>
        <position position="247"/>
    </location>
    <ligand>
        <name>Mg(2+)</name>
        <dbReference type="ChEBI" id="CHEBI:18420"/>
    </ligand>
</feature>
<name>A0A9P1MZC9_9PELO</name>
<evidence type="ECO:0000256" key="2">
    <source>
        <dbReference type="PIRNR" id="PIRNR000915"/>
    </source>
</evidence>
<reference evidence="6" key="1">
    <citation type="submission" date="2022-11" db="EMBL/GenBank/DDBJ databases">
        <authorList>
            <person name="Kikuchi T."/>
        </authorList>
    </citation>
    <scope>NUCLEOTIDE SEQUENCE</scope>
    <source>
        <strain evidence="6">PS1010</strain>
    </source>
</reference>
<evidence type="ECO:0000256" key="4">
    <source>
        <dbReference type="PIRSR" id="PIRSR000915-2"/>
    </source>
</evidence>
<dbReference type="GO" id="GO:0046872">
    <property type="term" value="F:metal ion binding"/>
    <property type="evidence" value="ECO:0007669"/>
    <property type="project" value="UniProtKB-KW"/>
</dbReference>
<sequence length="297" mass="33424">MSLRNISKSELLSNFDTYLFDADGVLWTGDIPIPGAIEFINELIENPQKTVFVLTNNSTKTLEQYMKKIEKLGFVKIGKENVISPAIVLADYLKSRAETYADQWIYLIGTENLKNTLENEGNVRVFGTGEDSIRNYTQGDFIHDLDLEKRPKAVICSYDAHFSYPKIMKAANYLKDPTVEYLVTNQDYTFPGPNPAIIIPGSGITSAAVSAVTGRQPKVFGKPHQPIADFLLRRAKVEAKRTCMFGDRLDTDIMFGNLNGFTSIWMPTGVHTLEDIENARKNGQNDRIPQFTHQFSI</sequence>
<dbReference type="InterPro" id="IPR023214">
    <property type="entry name" value="HAD_sf"/>
</dbReference>